<dbReference type="InterPro" id="IPR009492">
    <property type="entry name" value="TniQ"/>
</dbReference>
<name>A0ABX1NK27_9RHOO</name>
<sequence>MHTMPNPRSTLHALAPMGAGTPEVESLTSYFCRLAHSHGMTAQKLADWVLQRFNHEVCEKYGWHQRNLSSMSPESEQWAAWLSELTGVGELDRHTLAPWRTVLGKSGLAPKSDRWCPCCLAEDKAKGTDPYLRLSWDLAPVTACLRHKVELTSTCPHCQRSNVRNRSSIVVPGYCTSCGGFLGDAETGPASPEGLWMARQVGQMLQARPKIADTGLVPLLETIIERMADGRPSTFASRYGFSKSGISHWLNKGGIPTLSAWLTIALHGAIGLDQLFAGEVSDWVPPLEPVQMPIALPESPRAGIQSRALDWDAIRAQLREMLRAPQPVSVHEASERLGVDRKNLYLRANLEARALAERYQRHRAALGEQRQARLRTQIGQVLDERLAAGYAGMSARDIWNRIDTEAQSVSGIFRHISAVRDERLS</sequence>
<evidence type="ECO:0000313" key="3">
    <source>
        <dbReference type="Proteomes" id="UP000634522"/>
    </source>
</evidence>
<organism evidence="2 3">
    <name type="scientific">Aromatoleum toluolicum</name>
    <dbReference type="NCBI Taxonomy" id="90060"/>
    <lineage>
        <taxon>Bacteria</taxon>
        <taxon>Pseudomonadati</taxon>
        <taxon>Pseudomonadota</taxon>
        <taxon>Betaproteobacteria</taxon>
        <taxon>Rhodocyclales</taxon>
        <taxon>Rhodocyclaceae</taxon>
        <taxon>Aromatoleum</taxon>
    </lineage>
</organism>
<dbReference type="Pfam" id="PF06527">
    <property type="entry name" value="TniQ"/>
    <property type="match status" value="1"/>
</dbReference>
<evidence type="ECO:0000313" key="2">
    <source>
        <dbReference type="EMBL" id="NMF99684.1"/>
    </source>
</evidence>
<keyword evidence="3" id="KW-1185">Reference proteome</keyword>
<protein>
    <submittedName>
        <fullName evidence="2">TetR family transcriptional regulator</fullName>
    </submittedName>
</protein>
<gene>
    <name evidence="2" type="ORF">GPA27_20100</name>
</gene>
<dbReference type="RefSeq" id="WP_169142280.1">
    <property type="nucleotide sequence ID" value="NZ_WTVS01000050.1"/>
</dbReference>
<reference evidence="2 3" key="1">
    <citation type="submission" date="2019-12" db="EMBL/GenBank/DDBJ databases">
        <title>Comparative genomics gives insights into the taxonomy of the Azoarcus-Aromatoleum group and reveals separate origins of nif in the plant-associated Azoarcus and non-plant-associated Aromatoleum sub-groups.</title>
        <authorList>
            <person name="Lafos M."/>
            <person name="Maluk M."/>
            <person name="Batista M."/>
            <person name="Junghare M."/>
            <person name="Carmona M."/>
            <person name="Faoro H."/>
            <person name="Cruz L.M."/>
            <person name="Battistoni F."/>
            <person name="De Souza E."/>
            <person name="Pedrosa F."/>
            <person name="Chen W.-M."/>
            <person name="Poole P.S."/>
            <person name="Dixon R.A."/>
            <person name="James E.K."/>
        </authorList>
    </citation>
    <scope>NUCLEOTIDE SEQUENCE [LARGE SCALE GENOMIC DNA]</scope>
    <source>
        <strain evidence="2 3">T</strain>
    </source>
</reference>
<comment type="caution">
    <text evidence="2">The sequence shown here is derived from an EMBL/GenBank/DDBJ whole genome shotgun (WGS) entry which is preliminary data.</text>
</comment>
<feature type="domain" description="TniQ" evidence="1">
    <location>
        <begin position="18"/>
        <end position="151"/>
    </location>
</feature>
<dbReference type="Proteomes" id="UP000634522">
    <property type="component" value="Unassembled WGS sequence"/>
</dbReference>
<dbReference type="EMBL" id="WTVS01000050">
    <property type="protein sequence ID" value="NMF99684.1"/>
    <property type="molecule type" value="Genomic_DNA"/>
</dbReference>
<proteinExistence type="predicted"/>
<evidence type="ECO:0000259" key="1">
    <source>
        <dbReference type="Pfam" id="PF06527"/>
    </source>
</evidence>
<accession>A0ABX1NK27</accession>